<dbReference type="Pfam" id="PF00005">
    <property type="entry name" value="ABC_tran"/>
    <property type="match status" value="1"/>
</dbReference>
<accession>A0A1A9NB45</accession>
<evidence type="ECO:0000313" key="11">
    <source>
        <dbReference type="Proteomes" id="UP000078116"/>
    </source>
</evidence>
<proteinExistence type="inferred from homology"/>
<name>A0A1A9NB45_9BURK</name>
<evidence type="ECO:0000256" key="3">
    <source>
        <dbReference type="ARBA" id="ARBA00022475"/>
    </source>
</evidence>
<keyword evidence="4" id="KW-0997">Cell inner membrane</keyword>
<keyword evidence="5" id="KW-0547">Nucleotide-binding</keyword>
<comment type="caution">
    <text evidence="9">The sequence shown here is derived from an EMBL/GenBank/DDBJ whole genome shotgun (WGS) entry which is preliminary data.</text>
</comment>
<dbReference type="InterPro" id="IPR050166">
    <property type="entry name" value="ABC_transporter_ATP-bind"/>
</dbReference>
<dbReference type="PROSITE" id="PS50893">
    <property type="entry name" value="ABC_TRANSPORTER_2"/>
    <property type="match status" value="1"/>
</dbReference>
<dbReference type="EMBL" id="LXKA01000154">
    <property type="protein sequence ID" value="OAJ62829.1"/>
    <property type="molecule type" value="Genomic_DNA"/>
</dbReference>
<keyword evidence="2" id="KW-0813">Transport</keyword>
<dbReference type="OrthoDB" id="9783039at2"/>
<dbReference type="PANTHER" id="PTHR42788">
    <property type="entry name" value="TAURINE IMPORT ATP-BINDING PROTEIN-RELATED"/>
    <property type="match status" value="1"/>
</dbReference>
<dbReference type="STRING" id="1462993.A6V36_23900"/>
<evidence type="ECO:0000256" key="6">
    <source>
        <dbReference type="ARBA" id="ARBA00022840"/>
    </source>
</evidence>
<evidence type="ECO:0000313" key="9">
    <source>
        <dbReference type="EMBL" id="OAJ62829.1"/>
    </source>
</evidence>
<comment type="similarity">
    <text evidence="1">Belongs to the ABC transporter superfamily.</text>
</comment>
<evidence type="ECO:0000256" key="2">
    <source>
        <dbReference type="ARBA" id="ARBA00022448"/>
    </source>
</evidence>
<dbReference type="Proteomes" id="UP000078116">
    <property type="component" value="Unassembled WGS sequence"/>
</dbReference>
<protein>
    <submittedName>
        <fullName evidence="9">ABC transporter ATP-binding protein</fullName>
    </submittedName>
</protein>
<dbReference type="GO" id="GO:0005524">
    <property type="term" value="F:ATP binding"/>
    <property type="evidence" value="ECO:0007669"/>
    <property type="project" value="UniProtKB-KW"/>
</dbReference>
<dbReference type="GO" id="GO:0016887">
    <property type="term" value="F:ATP hydrolysis activity"/>
    <property type="evidence" value="ECO:0007669"/>
    <property type="project" value="InterPro"/>
</dbReference>
<keyword evidence="10" id="KW-1185">Reference proteome</keyword>
<evidence type="ECO:0000313" key="8">
    <source>
        <dbReference type="EMBL" id="OAJ61426.1"/>
    </source>
</evidence>
<keyword evidence="3" id="KW-1003">Cell membrane</keyword>
<dbReference type="InterPro" id="IPR003439">
    <property type="entry name" value="ABC_transporter-like_ATP-bd"/>
</dbReference>
<gene>
    <name evidence="8" type="ORF">A6V36_23900</name>
    <name evidence="9" type="ORF">A6V37_21680</name>
</gene>
<dbReference type="RefSeq" id="WP_064266257.1">
    <property type="nucleotide sequence ID" value="NZ_LXJZ01000091.1"/>
</dbReference>
<dbReference type="InterPro" id="IPR003593">
    <property type="entry name" value="AAA+_ATPase"/>
</dbReference>
<keyword evidence="4" id="KW-0472">Membrane</keyword>
<evidence type="ECO:0000256" key="5">
    <source>
        <dbReference type="ARBA" id="ARBA00022741"/>
    </source>
</evidence>
<dbReference type="Proteomes" id="UP000077961">
    <property type="component" value="Unassembled WGS sequence"/>
</dbReference>
<dbReference type="InterPro" id="IPR027417">
    <property type="entry name" value="P-loop_NTPase"/>
</dbReference>
<evidence type="ECO:0000256" key="4">
    <source>
        <dbReference type="ARBA" id="ARBA00022519"/>
    </source>
</evidence>
<dbReference type="CDD" id="cd03293">
    <property type="entry name" value="ABC_NrtD_SsuB_transporters"/>
    <property type="match status" value="1"/>
</dbReference>
<sequence length="283" mass="31099">MALVDKLRIVQRAAATGENVQPMRRGDTAPALIAVERVGKRFAARGGAEAFSALDDVSMQIRQGEFVSILGPSGCGKSTLLRMVAGLVPCDDGRILLGAEPITAPVPDIGVVFQTSNMLPWLTVGDNIRLGAKLRNLPRAHVEKRLPALLDTLGLTAFADRYPHELSGGMRQRAAIGQILLLEPRVMLMDEPFGALDALTRDRLNVELLRIWQQSTLTVLLVTHSIHEAVFLSDRVLVMSERPGRVIHDVRIDLPRPRQPDQVKSDPLYGHYVAELSRLMGVF</sequence>
<dbReference type="InterPro" id="IPR017871">
    <property type="entry name" value="ABC_transporter-like_CS"/>
</dbReference>
<evidence type="ECO:0000259" key="7">
    <source>
        <dbReference type="PROSITE" id="PS50893"/>
    </source>
</evidence>
<organism evidence="9 11">
    <name type="scientific">Paraburkholderia ginsengiterrae</name>
    <dbReference type="NCBI Taxonomy" id="1462993"/>
    <lineage>
        <taxon>Bacteria</taxon>
        <taxon>Pseudomonadati</taxon>
        <taxon>Pseudomonadota</taxon>
        <taxon>Betaproteobacteria</taxon>
        <taxon>Burkholderiales</taxon>
        <taxon>Burkholderiaceae</taxon>
        <taxon>Paraburkholderia</taxon>
    </lineage>
</organism>
<dbReference type="PROSITE" id="PS00211">
    <property type="entry name" value="ABC_TRANSPORTER_1"/>
    <property type="match status" value="1"/>
</dbReference>
<reference evidence="10 11" key="1">
    <citation type="submission" date="2016-04" db="EMBL/GenBank/DDBJ databases">
        <title>Reclassification of Paraburkholderia panaciterrae (Farh et al. 2015) Dobritsa &amp; Samadpour 2016 as a later homotypic synonym of Paraburkholderia ginsengiterrae (Farh et al. 2015) Dobritsa &amp; Samadpour 2016.</title>
        <authorList>
            <person name="Dobritsa A.P."/>
            <person name="Kutumbaka K."/>
            <person name="Samadpour M."/>
        </authorList>
    </citation>
    <scope>NUCLEOTIDE SEQUENCE [LARGE SCALE GENOMIC DNA]</scope>
    <source>
        <strain evidence="9 11">DCY85</strain>
        <strain evidence="8 10">DCY85-1</strain>
    </source>
</reference>
<evidence type="ECO:0000313" key="10">
    <source>
        <dbReference type="Proteomes" id="UP000077961"/>
    </source>
</evidence>
<feature type="domain" description="ABC transporter" evidence="7">
    <location>
        <begin position="33"/>
        <end position="266"/>
    </location>
</feature>
<dbReference type="SUPFAM" id="SSF52540">
    <property type="entry name" value="P-loop containing nucleoside triphosphate hydrolases"/>
    <property type="match status" value="1"/>
</dbReference>
<dbReference type="EMBL" id="LXJZ01000091">
    <property type="protein sequence ID" value="OAJ61426.1"/>
    <property type="molecule type" value="Genomic_DNA"/>
</dbReference>
<dbReference type="PANTHER" id="PTHR42788:SF13">
    <property type="entry name" value="ALIPHATIC SULFONATES IMPORT ATP-BINDING PROTEIN SSUB"/>
    <property type="match status" value="1"/>
</dbReference>
<dbReference type="SMART" id="SM00382">
    <property type="entry name" value="AAA"/>
    <property type="match status" value="1"/>
</dbReference>
<dbReference type="Gene3D" id="3.40.50.300">
    <property type="entry name" value="P-loop containing nucleotide triphosphate hydrolases"/>
    <property type="match status" value="1"/>
</dbReference>
<evidence type="ECO:0000256" key="1">
    <source>
        <dbReference type="ARBA" id="ARBA00005417"/>
    </source>
</evidence>
<dbReference type="AlphaFoldDB" id="A0A1A9NB45"/>
<keyword evidence="6 9" id="KW-0067">ATP-binding</keyword>